<evidence type="ECO:0000259" key="3">
    <source>
        <dbReference type="Pfam" id="PF03446"/>
    </source>
</evidence>
<dbReference type="SUPFAM" id="SSF48179">
    <property type="entry name" value="6-phosphogluconate dehydrogenase C-terminal domain-like"/>
    <property type="match status" value="1"/>
</dbReference>
<keyword evidence="6" id="KW-1185">Reference proteome</keyword>
<dbReference type="Pfam" id="PF14833">
    <property type="entry name" value="NAD_binding_11"/>
    <property type="match status" value="1"/>
</dbReference>
<protein>
    <submittedName>
        <fullName evidence="5">2-hydroxy-3-oxopropionate reductase</fullName>
        <ecNumber evidence="5">1.1.1.60</ecNumber>
    </submittedName>
</protein>
<dbReference type="InterPro" id="IPR006115">
    <property type="entry name" value="6PGDH_NADP-bd"/>
</dbReference>
<evidence type="ECO:0000259" key="4">
    <source>
        <dbReference type="Pfam" id="PF14833"/>
    </source>
</evidence>
<dbReference type="SUPFAM" id="SSF51735">
    <property type="entry name" value="NAD(P)-binding Rossmann-fold domains"/>
    <property type="match status" value="1"/>
</dbReference>
<proteinExistence type="predicted"/>
<dbReference type="InterPro" id="IPR008927">
    <property type="entry name" value="6-PGluconate_DH-like_C_sf"/>
</dbReference>
<reference evidence="6" key="1">
    <citation type="journal article" date="2022" name="Microorganisms">
        <title>Beyond the ABCs#Discovery of Three New Plasmid Types in Rhodobacterales (RepQ, RepY, RepW).</title>
        <authorList>
            <person name="Freese H.M."/>
            <person name="Ringel V."/>
            <person name="Overmann J."/>
            <person name="Petersen J."/>
        </authorList>
    </citation>
    <scope>NUCLEOTIDE SEQUENCE [LARGE SCALE GENOMIC DNA]</scope>
    <source>
        <strain evidence="6">DSM 109990</strain>
    </source>
</reference>
<gene>
    <name evidence="5" type="primary">glxR_1</name>
    <name evidence="5" type="ORF">DSM109990_02661</name>
</gene>
<keyword evidence="2" id="KW-0520">NAD</keyword>
<dbReference type="PANTHER" id="PTHR43060">
    <property type="entry name" value="3-HYDROXYISOBUTYRATE DEHYDROGENASE-LIKE 1, MITOCHONDRIAL-RELATED"/>
    <property type="match status" value="1"/>
</dbReference>
<dbReference type="EC" id="1.1.1.60" evidence="5"/>
<dbReference type="Gene3D" id="1.10.1040.10">
    <property type="entry name" value="N-(1-d-carboxylethyl)-l-norvaline Dehydrogenase, domain 2"/>
    <property type="match status" value="1"/>
</dbReference>
<evidence type="ECO:0000256" key="1">
    <source>
        <dbReference type="ARBA" id="ARBA00023002"/>
    </source>
</evidence>
<dbReference type="EMBL" id="CP085144">
    <property type="protein sequence ID" value="UOA15817.1"/>
    <property type="molecule type" value="Genomic_DNA"/>
</dbReference>
<evidence type="ECO:0000256" key="2">
    <source>
        <dbReference type="ARBA" id="ARBA00023027"/>
    </source>
</evidence>
<dbReference type="InterPro" id="IPR015815">
    <property type="entry name" value="HIBADH-related"/>
</dbReference>
<dbReference type="GO" id="GO:0008679">
    <property type="term" value="F:2-hydroxy-3-oxopropionate reductase activity"/>
    <property type="evidence" value="ECO:0007669"/>
    <property type="project" value="UniProtKB-EC"/>
</dbReference>
<sequence>MKIGFVGLGDMGLPMAQCLLAAGHDVVAWNRSPTPLATLAAKGAIAAASPAEVMEKAAIIGICVSSHDVVETIAFGADGLFSAPTIKARAIADFSTGAADASRIFAERAAKLGVAWVDAPVSGGVEAAQKGELIVFAGGTAEGINALGPLLDAVSARVTHMGASGSGQVTKICNQMIVAANVIAIAETTAFARKAGVDVAALAPALAGGFADSAPLRIFGPRMATRTFTPRLGAIELMRKDVGLAQSLAAEIGADVPLTDAARAVYDRAGEHLSVSPEADLSALVCLYEDAIAHSDEGEPK</sequence>
<evidence type="ECO:0000313" key="5">
    <source>
        <dbReference type="EMBL" id="UOA15817.1"/>
    </source>
</evidence>
<dbReference type="RefSeq" id="WP_243261302.1">
    <property type="nucleotide sequence ID" value="NZ_CP085144.1"/>
</dbReference>
<name>A0ABY3ZNP5_9RHOB</name>
<feature type="domain" description="3-hydroxyisobutyrate dehydrogenase-like NAD-binding" evidence="4">
    <location>
        <begin position="165"/>
        <end position="287"/>
    </location>
</feature>
<feature type="domain" description="6-phosphogluconate dehydrogenase NADP-binding" evidence="3">
    <location>
        <begin position="2"/>
        <end position="162"/>
    </location>
</feature>
<dbReference type="InterPro" id="IPR029154">
    <property type="entry name" value="HIBADH-like_NADP-bd"/>
</dbReference>
<dbReference type="Pfam" id="PF03446">
    <property type="entry name" value="NAD_binding_2"/>
    <property type="match status" value="1"/>
</dbReference>
<accession>A0ABY3ZNP5</accession>
<keyword evidence="1 5" id="KW-0560">Oxidoreductase</keyword>
<dbReference type="InterPro" id="IPR013328">
    <property type="entry name" value="6PGD_dom2"/>
</dbReference>
<organism evidence="5 6">
    <name type="scientific">Sulfitobacter dubius</name>
    <dbReference type="NCBI Taxonomy" id="218673"/>
    <lineage>
        <taxon>Bacteria</taxon>
        <taxon>Pseudomonadati</taxon>
        <taxon>Pseudomonadota</taxon>
        <taxon>Alphaproteobacteria</taxon>
        <taxon>Rhodobacterales</taxon>
        <taxon>Roseobacteraceae</taxon>
        <taxon>Sulfitobacter</taxon>
    </lineage>
</organism>
<dbReference type="Gene3D" id="3.40.50.720">
    <property type="entry name" value="NAD(P)-binding Rossmann-like Domain"/>
    <property type="match status" value="1"/>
</dbReference>
<dbReference type="InterPro" id="IPR036291">
    <property type="entry name" value="NAD(P)-bd_dom_sf"/>
</dbReference>
<evidence type="ECO:0000313" key="6">
    <source>
        <dbReference type="Proteomes" id="UP000831019"/>
    </source>
</evidence>
<dbReference type="PIRSF" id="PIRSF000103">
    <property type="entry name" value="HIBADH"/>
    <property type="match status" value="1"/>
</dbReference>
<dbReference type="Proteomes" id="UP000831019">
    <property type="component" value="Chromosome"/>
</dbReference>
<dbReference type="PANTHER" id="PTHR43060:SF15">
    <property type="entry name" value="3-HYDROXYISOBUTYRATE DEHYDROGENASE-LIKE 1, MITOCHONDRIAL-RELATED"/>
    <property type="match status" value="1"/>
</dbReference>